<keyword evidence="4" id="KW-0597">Phosphoprotein</keyword>
<dbReference type="CDD" id="cd06225">
    <property type="entry name" value="HAMP"/>
    <property type="match status" value="1"/>
</dbReference>
<dbReference type="InterPro" id="IPR005467">
    <property type="entry name" value="His_kinase_dom"/>
</dbReference>
<dbReference type="Gene3D" id="6.10.340.10">
    <property type="match status" value="1"/>
</dbReference>
<evidence type="ECO:0000256" key="2">
    <source>
        <dbReference type="ARBA" id="ARBA00004370"/>
    </source>
</evidence>
<dbReference type="Gene3D" id="1.10.287.130">
    <property type="match status" value="1"/>
</dbReference>
<keyword evidence="10" id="KW-0067">ATP-binding</keyword>
<dbReference type="Gene3D" id="3.30.565.10">
    <property type="entry name" value="Histidine kinase-like ATPase, C-terminal domain"/>
    <property type="match status" value="1"/>
</dbReference>
<keyword evidence="10" id="KW-0547">Nucleotide-binding</keyword>
<evidence type="ECO:0000256" key="1">
    <source>
        <dbReference type="ARBA" id="ARBA00000085"/>
    </source>
</evidence>
<dbReference type="PANTHER" id="PTHR45339">
    <property type="entry name" value="HYBRID SIGNAL TRANSDUCTION HISTIDINE KINASE J"/>
    <property type="match status" value="1"/>
</dbReference>
<dbReference type="SMART" id="SM00304">
    <property type="entry name" value="HAMP"/>
    <property type="match status" value="1"/>
</dbReference>
<evidence type="ECO:0000256" key="4">
    <source>
        <dbReference type="ARBA" id="ARBA00022553"/>
    </source>
</evidence>
<dbReference type="SUPFAM" id="SSF158472">
    <property type="entry name" value="HAMP domain-like"/>
    <property type="match status" value="1"/>
</dbReference>
<evidence type="ECO:0000256" key="3">
    <source>
        <dbReference type="ARBA" id="ARBA00012438"/>
    </source>
</evidence>
<evidence type="ECO:0000259" key="9">
    <source>
        <dbReference type="PROSITE" id="PS50885"/>
    </source>
</evidence>
<dbReference type="PANTHER" id="PTHR45339:SF3">
    <property type="entry name" value="HISTIDINE KINASE"/>
    <property type="match status" value="1"/>
</dbReference>
<feature type="domain" description="Histidine kinase" evidence="8">
    <location>
        <begin position="103"/>
        <end position="323"/>
    </location>
</feature>
<dbReference type="GO" id="GO:0005524">
    <property type="term" value="F:ATP binding"/>
    <property type="evidence" value="ECO:0007669"/>
    <property type="project" value="UniProtKB-KW"/>
</dbReference>
<gene>
    <name evidence="10" type="ORF">SH580_10240</name>
</gene>
<dbReference type="CDD" id="cd16922">
    <property type="entry name" value="HATPase_EvgS-ArcB-TorS-like"/>
    <property type="match status" value="1"/>
</dbReference>
<dbReference type="RefSeq" id="WP_319835003.1">
    <property type="nucleotide sequence ID" value="NZ_CP138858.1"/>
</dbReference>
<evidence type="ECO:0000313" key="10">
    <source>
        <dbReference type="EMBL" id="WPJ98202.1"/>
    </source>
</evidence>
<proteinExistence type="predicted"/>
<comment type="catalytic activity">
    <reaction evidence="1">
        <text>ATP + protein L-histidine = ADP + protein N-phospho-L-histidine.</text>
        <dbReference type="EC" id="2.7.13.3"/>
    </reaction>
</comment>
<dbReference type="Pfam" id="PF00512">
    <property type="entry name" value="HisKA"/>
    <property type="match status" value="1"/>
</dbReference>
<dbReference type="InterPro" id="IPR003660">
    <property type="entry name" value="HAMP_dom"/>
</dbReference>
<dbReference type="InterPro" id="IPR004358">
    <property type="entry name" value="Sig_transdc_His_kin-like_C"/>
</dbReference>
<keyword evidence="7" id="KW-0175">Coiled coil</keyword>
<evidence type="ECO:0000256" key="7">
    <source>
        <dbReference type="SAM" id="Coils"/>
    </source>
</evidence>
<protein>
    <recommendedName>
        <fullName evidence="3">histidine kinase</fullName>
        <ecNumber evidence="3">2.7.13.3</ecNumber>
    </recommendedName>
</protein>
<comment type="subcellular location">
    <subcellularLocation>
        <location evidence="2">Membrane</location>
    </subcellularLocation>
</comment>
<reference evidence="10 11" key="1">
    <citation type="submission" date="2023-11" db="EMBL/GenBank/DDBJ databases">
        <title>Coraliomargarita sp. nov., isolated from marine algae.</title>
        <authorList>
            <person name="Lee J.K."/>
            <person name="Baek J.H."/>
            <person name="Kim J.M."/>
            <person name="Choi D.G."/>
            <person name="Jeon C.O."/>
        </authorList>
    </citation>
    <scope>NUCLEOTIDE SEQUENCE [LARGE SCALE GENOMIC DNA]</scope>
    <source>
        <strain evidence="10 11">J2-16</strain>
    </source>
</reference>
<dbReference type="Pfam" id="PF02518">
    <property type="entry name" value="HATPase_c"/>
    <property type="match status" value="1"/>
</dbReference>
<dbReference type="InterPro" id="IPR003594">
    <property type="entry name" value="HATPase_dom"/>
</dbReference>
<dbReference type="SUPFAM" id="SSF55874">
    <property type="entry name" value="ATPase domain of HSP90 chaperone/DNA topoisomerase II/histidine kinase"/>
    <property type="match status" value="1"/>
</dbReference>
<dbReference type="EC" id="2.7.13.3" evidence="3"/>
<evidence type="ECO:0000313" key="11">
    <source>
        <dbReference type="Proteomes" id="UP001324993"/>
    </source>
</evidence>
<dbReference type="PRINTS" id="PR00344">
    <property type="entry name" value="BCTRLSENSOR"/>
</dbReference>
<dbReference type="InterPro" id="IPR003661">
    <property type="entry name" value="HisK_dim/P_dom"/>
</dbReference>
<evidence type="ECO:0000259" key="8">
    <source>
        <dbReference type="PROSITE" id="PS50109"/>
    </source>
</evidence>
<keyword evidence="11" id="KW-1185">Reference proteome</keyword>
<dbReference type="InterPro" id="IPR036890">
    <property type="entry name" value="HATPase_C_sf"/>
</dbReference>
<evidence type="ECO:0000256" key="6">
    <source>
        <dbReference type="ARBA" id="ARBA00022777"/>
    </source>
</evidence>
<dbReference type="SUPFAM" id="SSF47384">
    <property type="entry name" value="Homodimeric domain of signal transducing histidine kinase"/>
    <property type="match status" value="1"/>
</dbReference>
<feature type="coiled-coil region" evidence="7">
    <location>
        <begin position="48"/>
        <end position="82"/>
    </location>
</feature>
<dbReference type="SMART" id="SM00387">
    <property type="entry name" value="HATPase_c"/>
    <property type="match status" value="1"/>
</dbReference>
<keyword evidence="6" id="KW-0418">Kinase</keyword>
<sequence>MSRAITSPISNLAKLAEDVSQAADYTKKAQKVYNDEVGSLVDSFNLMLERIKQRDETIKKSHQNLEEQVHERTLELEETNATLLIERELAQAASRAKSDFLSVMSHEIRTPMNAIVGMASLMAEENESDTHRETIEIIQNSSDALLGLVDNILDYSKIEAGHTELENVTFPLHDCIVNPLTLVAAQNEDSGIGFVADCAPDLPHSLIGDPTRLRQIVTNLLSNAVKFTEKGHVTLEVHCDRAAQPPILEINVSDTGIGIPADRVDRLFKHFSQVDASMTRRYGGTGLGLAISQRLANAMGGGITVTSQEGVGRYFHDTTPPAGSP</sequence>
<dbReference type="Pfam" id="PF00672">
    <property type="entry name" value="HAMP"/>
    <property type="match status" value="1"/>
</dbReference>
<keyword evidence="5" id="KW-0808">Transferase</keyword>
<dbReference type="EMBL" id="CP138858">
    <property type="protein sequence ID" value="WPJ98202.1"/>
    <property type="molecule type" value="Genomic_DNA"/>
</dbReference>
<dbReference type="Proteomes" id="UP001324993">
    <property type="component" value="Chromosome"/>
</dbReference>
<dbReference type="CDD" id="cd00082">
    <property type="entry name" value="HisKA"/>
    <property type="match status" value="1"/>
</dbReference>
<dbReference type="PROSITE" id="PS50109">
    <property type="entry name" value="HIS_KIN"/>
    <property type="match status" value="1"/>
</dbReference>
<dbReference type="SMART" id="SM00388">
    <property type="entry name" value="HisKA"/>
    <property type="match status" value="1"/>
</dbReference>
<evidence type="ECO:0000256" key="5">
    <source>
        <dbReference type="ARBA" id="ARBA00022679"/>
    </source>
</evidence>
<organism evidence="10 11">
    <name type="scientific">Coraliomargarita algicola</name>
    <dbReference type="NCBI Taxonomy" id="3092156"/>
    <lineage>
        <taxon>Bacteria</taxon>
        <taxon>Pseudomonadati</taxon>
        <taxon>Verrucomicrobiota</taxon>
        <taxon>Opitutia</taxon>
        <taxon>Puniceicoccales</taxon>
        <taxon>Coraliomargaritaceae</taxon>
        <taxon>Coraliomargarita</taxon>
    </lineage>
</organism>
<dbReference type="InterPro" id="IPR036097">
    <property type="entry name" value="HisK_dim/P_sf"/>
</dbReference>
<name>A0ABZ0RRT3_9BACT</name>
<feature type="domain" description="HAMP" evidence="9">
    <location>
        <begin position="3"/>
        <end position="56"/>
    </location>
</feature>
<accession>A0ABZ0RRT3</accession>
<dbReference type="PROSITE" id="PS50885">
    <property type="entry name" value="HAMP"/>
    <property type="match status" value="1"/>
</dbReference>